<name>A0AAV4M361_BABCB</name>
<gene>
    <name evidence="2" type="ORF">BcabD6B2_58440</name>
</gene>
<dbReference type="EMBL" id="BPLF01000006">
    <property type="protein sequence ID" value="GIX66408.1"/>
    <property type="molecule type" value="Genomic_DNA"/>
</dbReference>
<keyword evidence="1" id="KW-1133">Transmembrane helix</keyword>
<dbReference type="InterPro" id="IPR024751">
    <property type="entry name" value="VESA1"/>
</dbReference>
<dbReference type="Pfam" id="PF12785">
    <property type="entry name" value="VESA1_N"/>
    <property type="match status" value="1"/>
</dbReference>
<evidence type="ECO:0000313" key="3">
    <source>
        <dbReference type="Proteomes" id="UP001497744"/>
    </source>
</evidence>
<feature type="transmembrane region" description="Helical" evidence="1">
    <location>
        <begin position="170"/>
        <end position="190"/>
    </location>
</feature>
<sequence length="345" mass="37390">MTASGGKSLTEPPKNLKEAIDWVIKINELKKINDLAKALEALLKEEAGDVAVKVLDNYRLVSDSVIKERMSNKPSKPAHRFAVPHAILNSLSQGLKPFHPQSDANNSAEDVEKVKEWASSVDGNTLKQLIETFAGGLESFRKNILQNPNYSAYKSVTPLSSLTINDKRDCALILLGVMPVVYIGLTYLYWQCEGTDGWAQEKLDSSSGSDQGSLKQYMAAFGYTDNLNKPTTGGAIATQLRSAFSNELEKAYDSAKSDPPQSTGPSYPDFLGELKKPLETLPSPSSLTSLYLLSYYYITNFLYIVEPTSPAMPTFAGYSGTAALAGGAYGFNLGGLGTFLNALLV</sequence>
<dbReference type="AlphaFoldDB" id="A0AAV4M361"/>
<keyword evidence="3" id="KW-1185">Reference proteome</keyword>
<evidence type="ECO:0000313" key="2">
    <source>
        <dbReference type="EMBL" id="GIX66408.1"/>
    </source>
</evidence>
<reference evidence="2 3" key="1">
    <citation type="submission" date="2021-06" db="EMBL/GenBank/DDBJ databases">
        <title>Genome sequence of Babesia caballi.</title>
        <authorList>
            <person name="Yamagishi J."/>
            <person name="Kidaka T."/>
            <person name="Ochi A."/>
        </authorList>
    </citation>
    <scope>NUCLEOTIDE SEQUENCE [LARGE SCALE GENOMIC DNA]</scope>
    <source>
        <strain evidence="2">USDA-D6B2</strain>
    </source>
</reference>
<protein>
    <submittedName>
        <fullName evidence="2">Variant erythrocyte surface antigen-1 family protein</fullName>
    </submittedName>
</protein>
<accession>A0AAV4M361</accession>
<evidence type="ECO:0000256" key="1">
    <source>
        <dbReference type="SAM" id="Phobius"/>
    </source>
</evidence>
<comment type="caution">
    <text evidence="2">The sequence shown here is derived from an EMBL/GenBank/DDBJ whole genome shotgun (WGS) entry which is preliminary data.</text>
</comment>
<keyword evidence="1" id="KW-0812">Transmembrane</keyword>
<dbReference type="RefSeq" id="XP_067718477.1">
    <property type="nucleotide sequence ID" value="XM_067862376.1"/>
</dbReference>
<dbReference type="GeneID" id="94197889"/>
<organism evidence="2 3">
    <name type="scientific">Babesia caballi</name>
    <dbReference type="NCBI Taxonomy" id="5871"/>
    <lineage>
        <taxon>Eukaryota</taxon>
        <taxon>Sar</taxon>
        <taxon>Alveolata</taxon>
        <taxon>Apicomplexa</taxon>
        <taxon>Aconoidasida</taxon>
        <taxon>Piroplasmida</taxon>
        <taxon>Babesiidae</taxon>
        <taxon>Babesia</taxon>
    </lineage>
</organism>
<dbReference type="Proteomes" id="UP001497744">
    <property type="component" value="Unassembled WGS sequence"/>
</dbReference>
<keyword evidence="1" id="KW-0472">Membrane</keyword>
<proteinExistence type="predicted"/>